<keyword evidence="3" id="KW-1185">Reference proteome</keyword>
<accession>A0A812PPY7</accession>
<protein>
    <submittedName>
        <fullName evidence="2">Uncharacterized protein</fullName>
    </submittedName>
</protein>
<name>A0A812PPY7_9DINO</name>
<comment type="caution">
    <text evidence="2">The sequence shown here is derived from an EMBL/GenBank/DDBJ whole genome shotgun (WGS) entry which is preliminary data.</text>
</comment>
<reference evidence="2" key="1">
    <citation type="submission" date="2021-02" db="EMBL/GenBank/DDBJ databases">
        <authorList>
            <person name="Dougan E. K."/>
            <person name="Rhodes N."/>
            <person name="Thang M."/>
            <person name="Chan C."/>
        </authorList>
    </citation>
    <scope>NUCLEOTIDE SEQUENCE</scope>
</reference>
<gene>
    <name evidence="2" type="ORF">SNEC2469_LOCUS8871</name>
</gene>
<evidence type="ECO:0000313" key="2">
    <source>
        <dbReference type="EMBL" id="CAE7343382.1"/>
    </source>
</evidence>
<dbReference type="Proteomes" id="UP000601435">
    <property type="component" value="Unassembled WGS sequence"/>
</dbReference>
<dbReference type="AlphaFoldDB" id="A0A812PPY7"/>
<organism evidence="2 3">
    <name type="scientific">Symbiodinium necroappetens</name>
    <dbReference type="NCBI Taxonomy" id="1628268"/>
    <lineage>
        <taxon>Eukaryota</taxon>
        <taxon>Sar</taxon>
        <taxon>Alveolata</taxon>
        <taxon>Dinophyceae</taxon>
        <taxon>Suessiales</taxon>
        <taxon>Symbiodiniaceae</taxon>
        <taxon>Symbiodinium</taxon>
    </lineage>
</organism>
<evidence type="ECO:0000313" key="3">
    <source>
        <dbReference type="Proteomes" id="UP000601435"/>
    </source>
</evidence>
<dbReference type="EMBL" id="CAJNJA010014486">
    <property type="protein sequence ID" value="CAE7343382.1"/>
    <property type="molecule type" value="Genomic_DNA"/>
</dbReference>
<feature type="region of interest" description="Disordered" evidence="1">
    <location>
        <begin position="43"/>
        <end position="62"/>
    </location>
</feature>
<sequence length="104" mass="12262">MWQVYQMRRHSFWKQEAETRIAKQLDYLHTKGLWAGETVIVSSKDEEQEREREKEKQRDIRGTSQVAERGLWLLARRACKVLAKFLGILEPRALEGEVDSCISE</sequence>
<feature type="compositionally biased region" description="Basic and acidic residues" evidence="1">
    <location>
        <begin position="43"/>
        <end position="61"/>
    </location>
</feature>
<proteinExistence type="predicted"/>
<evidence type="ECO:0000256" key="1">
    <source>
        <dbReference type="SAM" id="MobiDB-lite"/>
    </source>
</evidence>